<comment type="caution">
    <text evidence="1">The sequence shown here is derived from an EMBL/GenBank/DDBJ whole genome shotgun (WGS) entry which is preliminary data.</text>
</comment>
<proteinExistence type="predicted"/>
<dbReference type="AlphaFoldDB" id="A0A939NFB1"/>
<name>A0A939NFB1_PRORE</name>
<evidence type="ECO:0000313" key="2">
    <source>
        <dbReference type="Proteomes" id="UP000664477"/>
    </source>
</evidence>
<gene>
    <name evidence="1" type="ORF">J4727_17660</name>
</gene>
<organism evidence="1 2">
    <name type="scientific">Providencia rettgeri</name>
    <dbReference type="NCBI Taxonomy" id="587"/>
    <lineage>
        <taxon>Bacteria</taxon>
        <taxon>Pseudomonadati</taxon>
        <taxon>Pseudomonadota</taxon>
        <taxon>Gammaproteobacteria</taxon>
        <taxon>Enterobacterales</taxon>
        <taxon>Morganellaceae</taxon>
        <taxon>Providencia</taxon>
    </lineage>
</organism>
<protein>
    <submittedName>
        <fullName evidence="1">Uncharacterized protein</fullName>
    </submittedName>
</protein>
<reference evidence="1" key="1">
    <citation type="submission" date="2021-03" db="EMBL/GenBank/DDBJ databases">
        <title>Molecular epidemiology and mechanisms of colistin and carbapenem resistance in Enterobacteriaceae from clinical isolates, the environment and porcine samples in Pretoria, South Africa.</title>
        <authorList>
            <person name="Bogoshi D."/>
            <person name="Mbelle N.M."/>
            <person name="Naidoo V."/>
            <person name="Osei Sekyere J."/>
        </authorList>
    </citation>
    <scope>NUCLEOTIDE SEQUENCE</scope>
    <source>
        <strain evidence="1">C052</strain>
    </source>
</reference>
<dbReference type="Proteomes" id="UP000664477">
    <property type="component" value="Unassembled WGS sequence"/>
</dbReference>
<evidence type="ECO:0000313" key="1">
    <source>
        <dbReference type="EMBL" id="MBO1916560.1"/>
    </source>
</evidence>
<dbReference type="EMBL" id="JAGETQ010000151">
    <property type="protein sequence ID" value="MBO1916560.1"/>
    <property type="molecule type" value="Genomic_DNA"/>
</dbReference>
<sequence length="75" mass="8478">MLQAISPHISKNIDGYAMDDEIDEETGQKAKEMARSVSAWASHHKIRQFQQIGGACVQYGVNYVVWVMTSKHQQV</sequence>
<accession>A0A939NFB1</accession>